<comment type="caution">
    <text evidence="7">The sequence shown here is derived from an EMBL/GenBank/DDBJ whole genome shotgun (WGS) entry which is preliminary data.</text>
</comment>
<evidence type="ECO:0000256" key="1">
    <source>
        <dbReference type="ARBA" id="ARBA00004370"/>
    </source>
</evidence>
<accession>A0A4U5NXM9</accession>
<protein>
    <recommendedName>
        <fullName evidence="6">G-protein coupled receptors family 1 profile domain-containing protein</fullName>
    </recommendedName>
</protein>
<keyword evidence="8" id="KW-1185">Reference proteome</keyword>
<comment type="subcellular location">
    <subcellularLocation>
        <location evidence="1">Membrane</location>
    </subcellularLocation>
</comment>
<dbReference type="PANTHER" id="PTHR23017:SF3">
    <property type="entry name" value="G-PROTEIN COUPLED RECEPTORS FAMILY 1 PROFILE DOMAIN-CONTAINING PROTEIN"/>
    <property type="match status" value="1"/>
</dbReference>
<dbReference type="InterPro" id="IPR017452">
    <property type="entry name" value="GPCR_Rhodpsn_7TM"/>
</dbReference>
<evidence type="ECO:0000259" key="6">
    <source>
        <dbReference type="PROSITE" id="PS50262"/>
    </source>
</evidence>
<sequence length="327" mass="37444">MSSERDDMRASFVIMVIGLIGVIINLYVLNAVPNLKSFGYAFGSIVMSHTVANLGITGVFSLLVAPITIINPSFHDTYWGKRCGQVLIMFWNAAVFSHLLIAFNRFVSVYWPIKYIRIFDKTVTNITISLAWTLAFAQVFSYFWIECTFGFSTETYTFTFVTTTCGYYIGFIFDYYMSIIMISIIATMDFCTFIKIRILKRQMSSTVQSNQDMSQRVKDIRFFFQAVAQGLVFIGELVSFFSISTMFDDKWPRFGFTTVAWISVHTIDGLIVILFNKDVRHYWRTAVYSYYSNQTAPSTAQIYHSHRAMNAPQISLSQEASGNQSKI</sequence>
<dbReference type="InterPro" id="IPR019430">
    <property type="entry name" value="7TM_GPCR_serpentine_rcpt_Srx"/>
</dbReference>
<evidence type="ECO:0000313" key="8">
    <source>
        <dbReference type="Proteomes" id="UP000298663"/>
    </source>
</evidence>
<keyword evidence="4 5" id="KW-0472">Membrane</keyword>
<proteinExistence type="predicted"/>
<dbReference type="Pfam" id="PF10328">
    <property type="entry name" value="7TM_GPCR_Srx"/>
    <property type="match status" value="1"/>
</dbReference>
<feature type="transmembrane region" description="Helical" evidence="5">
    <location>
        <begin position="86"/>
        <end position="106"/>
    </location>
</feature>
<evidence type="ECO:0000256" key="4">
    <source>
        <dbReference type="ARBA" id="ARBA00023136"/>
    </source>
</evidence>
<dbReference type="AlphaFoldDB" id="A0A4U5NXM9"/>
<dbReference type="Gene3D" id="1.20.1070.10">
    <property type="entry name" value="Rhodopsin 7-helix transmembrane proteins"/>
    <property type="match status" value="1"/>
</dbReference>
<evidence type="ECO:0000256" key="3">
    <source>
        <dbReference type="ARBA" id="ARBA00022989"/>
    </source>
</evidence>
<dbReference type="OrthoDB" id="5861546at2759"/>
<reference evidence="7 8" key="2">
    <citation type="journal article" date="2019" name="G3 (Bethesda)">
        <title>Hybrid Assembly of the Genome of the Entomopathogenic Nematode Steinernema carpocapsae Identifies the X-Chromosome.</title>
        <authorList>
            <person name="Serra L."/>
            <person name="Macchietto M."/>
            <person name="Macias-Munoz A."/>
            <person name="McGill C.J."/>
            <person name="Rodriguez I.M."/>
            <person name="Rodriguez B."/>
            <person name="Murad R."/>
            <person name="Mortazavi A."/>
        </authorList>
    </citation>
    <scope>NUCLEOTIDE SEQUENCE [LARGE SCALE GENOMIC DNA]</scope>
    <source>
        <strain evidence="7 8">ALL</strain>
    </source>
</reference>
<feature type="domain" description="G-protein coupled receptors family 1 profile" evidence="6">
    <location>
        <begin position="24"/>
        <end position="234"/>
    </location>
</feature>
<feature type="transmembrane region" description="Helical" evidence="5">
    <location>
        <begin position="220"/>
        <end position="242"/>
    </location>
</feature>
<evidence type="ECO:0000256" key="2">
    <source>
        <dbReference type="ARBA" id="ARBA00022692"/>
    </source>
</evidence>
<name>A0A4U5NXM9_STECR</name>
<dbReference type="GO" id="GO:0016020">
    <property type="term" value="C:membrane"/>
    <property type="evidence" value="ECO:0007669"/>
    <property type="project" value="UniProtKB-SubCell"/>
</dbReference>
<feature type="transmembrane region" description="Helical" evidence="5">
    <location>
        <begin position="254"/>
        <end position="275"/>
    </location>
</feature>
<evidence type="ECO:0000313" key="7">
    <source>
        <dbReference type="EMBL" id="TKR88242.1"/>
    </source>
</evidence>
<evidence type="ECO:0000256" key="5">
    <source>
        <dbReference type="SAM" id="Phobius"/>
    </source>
</evidence>
<reference evidence="7 8" key="1">
    <citation type="journal article" date="2015" name="Genome Biol.">
        <title>Comparative genomics of Steinernema reveals deeply conserved gene regulatory networks.</title>
        <authorList>
            <person name="Dillman A.R."/>
            <person name="Macchietto M."/>
            <person name="Porter C.F."/>
            <person name="Rogers A."/>
            <person name="Williams B."/>
            <person name="Antoshechkin I."/>
            <person name="Lee M.M."/>
            <person name="Goodwin Z."/>
            <person name="Lu X."/>
            <person name="Lewis E.E."/>
            <person name="Goodrich-Blair H."/>
            <person name="Stock S.P."/>
            <person name="Adams B.J."/>
            <person name="Sternberg P.W."/>
            <person name="Mortazavi A."/>
        </authorList>
    </citation>
    <scope>NUCLEOTIDE SEQUENCE [LARGE SCALE GENOMIC DNA]</scope>
    <source>
        <strain evidence="7 8">ALL</strain>
    </source>
</reference>
<keyword evidence="2 5" id="KW-0812">Transmembrane</keyword>
<dbReference type="PANTHER" id="PTHR23017">
    <property type="entry name" value="SERPENTINE RECEPTOR, CLASS X"/>
    <property type="match status" value="1"/>
</dbReference>
<organism evidence="7 8">
    <name type="scientific">Steinernema carpocapsae</name>
    <name type="common">Entomopathogenic nematode</name>
    <dbReference type="NCBI Taxonomy" id="34508"/>
    <lineage>
        <taxon>Eukaryota</taxon>
        <taxon>Metazoa</taxon>
        <taxon>Ecdysozoa</taxon>
        <taxon>Nematoda</taxon>
        <taxon>Chromadorea</taxon>
        <taxon>Rhabditida</taxon>
        <taxon>Tylenchina</taxon>
        <taxon>Panagrolaimomorpha</taxon>
        <taxon>Strongyloidoidea</taxon>
        <taxon>Steinernematidae</taxon>
        <taxon>Steinernema</taxon>
    </lineage>
</organism>
<feature type="transmembrane region" description="Helical" evidence="5">
    <location>
        <begin position="126"/>
        <end position="144"/>
    </location>
</feature>
<feature type="transmembrane region" description="Helical" evidence="5">
    <location>
        <begin position="179"/>
        <end position="199"/>
    </location>
</feature>
<gene>
    <name evidence="7" type="ORF">L596_012517</name>
</gene>
<dbReference type="SUPFAM" id="SSF81321">
    <property type="entry name" value="Family A G protein-coupled receptor-like"/>
    <property type="match status" value="1"/>
</dbReference>
<dbReference type="CDD" id="cd00637">
    <property type="entry name" value="7tm_classA_rhodopsin-like"/>
    <property type="match status" value="1"/>
</dbReference>
<dbReference type="Proteomes" id="UP000298663">
    <property type="component" value="Unassembled WGS sequence"/>
</dbReference>
<keyword evidence="3 5" id="KW-1133">Transmembrane helix</keyword>
<dbReference type="EMBL" id="AZBU02000003">
    <property type="protein sequence ID" value="TKR88242.1"/>
    <property type="molecule type" value="Genomic_DNA"/>
</dbReference>
<feature type="transmembrane region" description="Helical" evidence="5">
    <location>
        <begin position="38"/>
        <end position="65"/>
    </location>
</feature>
<dbReference type="PROSITE" id="PS50262">
    <property type="entry name" value="G_PROTEIN_RECEP_F1_2"/>
    <property type="match status" value="1"/>
</dbReference>
<feature type="transmembrane region" description="Helical" evidence="5">
    <location>
        <begin position="12"/>
        <end position="32"/>
    </location>
</feature>